<evidence type="ECO:0000256" key="6">
    <source>
        <dbReference type="SAM" id="Phobius"/>
    </source>
</evidence>
<comment type="subcellular location">
    <subcellularLocation>
        <location evidence="1">Membrane</location>
        <topology evidence="1">Multi-pass membrane protein</topology>
    </subcellularLocation>
</comment>
<protein>
    <submittedName>
        <fullName evidence="7">PurR-regulated permease PerM</fullName>
    </submittedName>
</protein>
<keyword evidence="4 6" id="KW-1133">Transmembrane helix</keyword>
<keyword evidence="5 6" id="KW-0472">Membrane</keyword>
<organism evidence="7 8">
    <name type="scientific">Labrys monachus</name>
    <dbReference type="NCBI Taxonomy" id="217067"/>
    <lineage>
        <taxon>Bacteria</taxon>
        <taxon>Pseudomonadati</taxon>
        <taxon>Pseudomonadota</taxon>
        <taxon>Alphaproteobacteria</taxon>
        <taxon>Hyphomicrobiales</taxon>
        <taxon>Xanthobacteraceae</taxon>
        <taxon>Labrys</taxon>
    </lineage>
</organism>
<evidence type="ECO:0000256" key="2">
    <source>
        <dbReference type="ARBA" id="ARBA00009773"/>
    </source>
</evidence>
<comment type="similarity">
    <text evidence="2">Belongs to the autoinducer-2 exporter (AI-2E) (TC 2.A.86) family.</text>
</comment>
<proteinExistence type="inferred from homology"/>
<feature type="transmembrane region" description="Helical" evidence="6">
    <location>
        <begin position="284"/>
        <end position="301"/>
    </location>
</feature>
<gene>
    <name evidence="7" type="ORF">J3R73_005793</name>
</gene>
<feature type="transmembrane region" description="Helical" evidence="6">
    <location>
        <begin position="87"/>
        <end position="107"/>
    </location>
</feature>
<dbReference type="Pfam" id="PF01594">
    <property type="entry name" value="AI-2E_transport"/>
    <property type="match status" value="1"/>
</dbReference>
<dbReference type="InterPro" id="IPR002549">
    <property type="entry name" value="AI-2E-like"/>
</dbReference>
<evidence type="ECO:0000256" key="3">
    <source>
        <dbReference type="ARBA" id="ARBA00022692"/>
    </source>
</evidence>
<dbReference type="PANTHER" id="PTHR21716">
    <property type="entry name" value="TRANSMEMBRANE PROTEIN"/>
    <property type="match status" value="1"/>
</dbReference>
<evidence type="ECO:0000256" key="4">
    <source>
        <dbReference type="ARBA" id="ARBA00022989"/>
    </source>
</evidence>
<comment type="caution">
    <text evidence="7">The sequence shown here is derived from an EMBL/GenBank/DDBJ whole genome shotgun (WGS) entry which is preliminary data.</text>
</comment>
<keyword evidence="3 6" id="KW-0812">Transmembrane</keyword>
<reference evidence="7 8" key="1">
    <citation type="submission" date="2023-07" db="EMBL/GenBank/DDBJ databases">
        <title>Genomic Encyclopedia of Type Strains, Phase IV (KMG-IV): sequencing the most valuable type-strain genomes for metagenomic binning, comparative biology and taxonomic classification.</title>
        <authorList>
            <person name="Goeker M."/>
        </authorList>
    </citation>
    <scope>NUCLEOTIDE SEQUENCE [LARGE SCALE GENOMIC DNA]</scope>
    <source>
        <strain evidence="7 8">DSM 5896</strain>
    </source>
</reference>
<keyword evidence="8" id="KW-1185">Reference proteome</keyword>
<evidence type="ECO:0000256" key="5">
    <source>
        <dbReference type="ARBA" id="ARBA00023136"/>
    </source>
</evidence>
<feature type="transmembrane region" description="Helical" evidence="6">
    <location>
        <begin position="255"/>
        <end position="277"/>
    </location>
</feature>
<dbReference type="EMBL" id="JAUSVK010000001">
    <property type="protein sequence ID" value="MDQ0396001.1"/>
    <property type="molecule type" value="Genomic_DNA"/>
</dbReference>
<dbReference type="Proteomes" id="UP001237448">
    <property type="component" value="Unassembled WGS sequence"/>
</dbReference>
<sequence>MTDPLLSVTIPTTHTEPKEVPDLMREGGPFSSDPKVVLLACLLAIALLAVAYVASDIILPIILAFVLKLLLQPGMRVMERFSVPRSLGALLIIFAVFGVIVAGGAAISGPAATWAEKLPSGLPRLEERLQFLSHPIQDLQTFLRQIDGGSHAGAPTTGISDTLFKGTQHFASGFFETILILFFLLVSGDTFLRRFVEVLPRFSDKRQVVELSQQIEENISAYLITITLMNGAVGVATGLIMWVCGVGDPVLWGSVAFLLNYIPIIGPFGGIAIFLLAGLLSQDGLGAALLPAGLYLLVHLIEGEMITPMLLARRFTLNPVLVIIFLIFWFWMWGAPGAILAVPMLAIAKIICDGVKPLNAIGHFLEG</sequence>
<evidence type="ECO:0000313" key="8">
    <source>
        <dbReference type="Proteomes" id="UP001237448"/>
    </source>
</evidence>
<dbReference type="PANTHER" id="PTHR21716:SF16">
    <property type="entry name" value="BLL1467 PROTEIN"/>
    <property type="match status" value="1"/>
</dbReference>
<name>A0ABU0FNF6_9HYPH</name>
<feature type="transmembrane region" description="Helical" evidence="6">
    <location>
        <begin position="170"/>
        <end position="192"/>
    </location>
</feature>
<accession>A0ABU0FNF6</accession>
<feature type="transmembrane region" description="Helical" evidence="6">
    <location>
        <begin position="221"/>
        <end position="243"/>
    </location>
</feature>
<evidence type="ECO:0000313" key="7">
    <source>
        <dbReference type="EMBL" id="MDQ0396001.1"/>
    </source>
</evidence>
<dbReference type="RefSeq" id="WP_307435571.1">
    <property type="nucleotide sequence ID" value="NZ_JAUSVK010000001.1"/>
</dbReference>
<feature type="transmembrane region" description="Helical" evidence="6">
    <location>
        <begin position="36"/>
        <end position="67"/>
    </location>
</feature>
<evidence type="ECO:0000256" key="1">
    <source>
        <dbReference type="ARBA" id="ARBA00004141"/>
    </source>
</evidence>
<feature type="transmembrane region" description="Helical" evidence="6">
    <location>
        <begin position="321"/>
        <end position="348"/>
    </location>
</feature>